<keyword evidence="1" id="KW-0472">Membrane</keyword>
<reference evidence="2 3" key="1">
    <citation type="submission" date="2021-08" db="EMBL/GenBank/DDBJ databases">
        <title>Draft Genome Sequence of Phanerochaete sordida strain YK-624.</title>
        <authorList>
            <person name="Mori T."/>
            <person name="Dohra H."/>
            <person name="Suzuki T."/>
            <person name="Kawagishi H."/>
            <person name="Hirai H."/>
        </authorList>
    </citation>
    <scope>NUCLEOTIDE SEQUENCE [LARGE SCALE GENOMIC DNA]</scope>
    <source>
        <strain evidence="2 3">YK-624</strain>
    </source>
</reference>
<evidence type="ECO:0000256" key="1">
    <source>
        <dbReference type="SAM" id="Phobius"/>
    </source>
</evidence>
<feature type="transmembrane region" description="Helical" evidence="1">
    <location>
        <begin position="21"/>
        <end position="39"/>
    </location>
</feature>
<dbReference type="Proteomes" id="UP000703269">
    <property type="component" value="Unassembled WGS sequence"/>
</dbReference>
<keyword evidence="1" id="KW-0812">Transmembrane</keyword>
<proteinExistence type="predicted"/>
<gene>
    <name evidence="2" type="ORF">PsYK624_003800</name>
</gene>
<protein>
    <submittedName>
        <fullName evidence="2">Uncharacterized protein</fullName>
    </submittedName>
</protein>
<dbReference type="AlphaFoldDB" id="A0A9P3FY20"/>
<dbReference type="OrthoDB" id="3346251at2759"/>
<accession>A0A9P3FY20</accession>
<organism evidence="2 3">
    <name type="scientific">Phanerochaete sordida</name>
    <dbReference type="NCBI Taxonomy" id="48140"/>
    <lineage>
        <taxon>Eukaryota</taxon>
        <taxon>Fungi</taxon>
        <taxon>Dikarya</taxon>
        <taxon>Basidiomycota</taxon>
        <taxon>Agaricomycotina</taxon>
        <taxon>Agaricomycetes</taxon>
        <taxon>Polyporales</taxon>
        <taxon>Phanerochaetaceae</taxon>
        <taxon>Phanerochaete</taxon>
    </lineage>
</organism>
<keyword evidence="3" id="KW-1185">Reference proteome</keyword>
<keyword evidence="1" id="KW-1133">Transmembrane helix</keyword>
<evidence type="ECO:0000313" key="3">
    <source>
        <dbReference type="Proteomes" id="UP000703269"/>
    </source>
</evidence>
<comment type="caution">
    <text evidence="2">The sequence shown here is derived from an EMBL/GenBank/DDBJ whole genome shotgun (WGS) entry which is preliminary data.</text>
</comment>
<evidence type="ECO:0000313" key="2">
    <source>
        <dbReference type="EMBL" id="GJE84304.1"/>
    </source>
</evidence>
<name>A0A9P3FY20_9APHY</name>
<sequence length="142" mass="15492">MDLRAALGRHQSISKYLLRDGTIFFVIVTAVDLIQIVFTASGNSDLPGADYFQPFFQAAPGLVICRFMLNLRQHYENDSSQFDTPPSLNVSPGPVPDALRSFGAPLDFRGGVSSQDDFWEDPAGSSGEVSEEIQLVSFAFAV</sequence>
<dbReference type="EMBL" id="BPQB01000001">
    <property type="protein sequence ID" value="GJE84304.1"/>
    <property type="molecule type" value="Genomic_DNA"/>
</dbReference>